<feature type="domain" description="F-box" evidence="1">
    <location>
        <begin position="13"/>
        <end position="49"/>
    </location>
</feature>
<dbReference type="InterPro" id="IPR055411">
    <property type="entry name" value="LRR_FXL15/At3g58940/PEG3-like"/>
</dbReference>
<dbReference type="SUPFAM" id="SSF81383">
    <property type="entry name" value="F-box domain"/>
    <property type="match status" value="1"/>
</dbReference>
<dbReference type="InterPro" id="IPR036047">
    <property type="entry name" value="F-box-like_dom_sf"/>
</dbReference>
<name>A0AAW1K8J4_SAPOF</name>
<dbReference type="InterPro" id="IPR001810">
    <property type="entry name" value="F-box_dom"/>
</dbReference>
<dbReference type="Gene3D" id="1.20.1280.50">
    <property type="match status" value="1"/>
</dbReference>
<dbReference type="EMBL" id="JBDFQZ010000006">
    <property type="protein sequence ID" value="KAK9715966.1"/>
    <property type="molecule type" value="Genomic_DNA"/>
</dbReference>
<dbReference type="Proteomes" id="UP001443914">
    <property type="component" value="Unassembled WGS sequence"/>
</dbReference>
<dbReference type="Gene3D" id="3.80.10.10">
    <property type="entry name" value="Ribonuclease Inhibitor"/>
    <property type="match status" value="1"/>
</dbReference>
<dbReference type="Pfam" id="PF24758">
    <property type="entry name" value="LRR_At5g56370"/>
    <property type="match status" value="1"/>
</dbReference>
<dbReference type="Pfam" id="PF00646">
    <property type="entry name" value="F-box"/>
    <property type="match status" value="1"/>
</dbReference>
<proteinExistence type="predicted"/>
<dbReference type="InterPro" id="IPR032675">
    <property type="entry name" value="LRR_dom_sf"/>
</dbReference>
<dbReference type="PROSITE" id="PS50181">
    <property type="entry name" value="FBOX"/>
    <property type="match status" value="1"/>
</dbReference>
<dbReference type="PANTHER" id="PTHR31900">
    <property type="entry name" value="F-BOX/RNI SUPERFAMILY PROTEIN-RELATED"/>
    <property type="match status" value="1"/>
</dbReference>
<evidence type="ECO:0000313" key="3">
    <source>
        <dbReference type="Proteomes" id="UP001443914"/>
    </source>
</evidence>
<dbReference type="SUPFAM" id="SSF52058">
    <property type="entry name" value="L domain-like"/>
    <property type="match status" value="1"/>
</dbReference>
<organism evidence="2 3">
    <name type="scientific">Saponaria officinalis</name>
    <name type="common">Common soapwort</name>
    <name type="synonym">Lychnis saponaria</name>
    <dbReference type="NCBI Taxonomy" id="3572"/>
    <lineage>
        <taxon>Eukaryota</taxon>
        <taxon>Viridiplantae</taxon>
        <taxon>Streptophyta</taxon>
        <taxon>Embryophyta</taxon>
        <taxon>Tracheophyta</taxon>
        <taxon>Spermatophyta</taxon>
        <taxon>Magnoliopsida</taxon>
        <taxon>eudicotyledons</taxon>
        <taxon>Gunneridae</taxon>
        <taxon>Pentapetalae</taxon>
        <taxon>Caryophyllales</taxon>
        <taxon>Caryophyllaceae</taxon>
        <taxon>Caryophylleae</taxon>
        <taxon>Saponaria</taxon>
    </lineage>
</organism>
<comment type="caution">
    <text evidence="2">The sequence shown here is derived from an EMBL/GenBank/DDBJ whole genome shotgun (WGS) entry which is preliminary data.</text>
</comment>
<dbReference type="PANTHER" id="PTHR31900:SF31">
    <property type="entry name" value="F-BOX_LRR-REPEAT PROTEIN 13-LIKE"/>
    <property type="match status" value="1"/>
</dbReference>
<sequence>MGVKRKRTTTTKEDRLSSLPNDILIVILSRLQFQSAVVTETLSRRWRGLWKNATSVHINNPTSDLISSFISQFKSPVVDSFVVEFECKFNYLTGGLNWPNSMDSLLRVICDRNVRELSIRRNNCLSLFRKFQSFIFQTRSLVSLELCSTRNLDNTTRIDLPNLKNLKLNHSPSLYGWLGTLIKTCPSLEELVLVCDVDDIYLRDLGSGYYFKCSNQNLRRLHIHSSCITNSKFVINTPKLEYLDVRAQNPVTYFFEEEPLGLLDAKIIMYDFYPPLTKDEKTIISKFYETIRNVRSLKLDFRFVLYNMPIVFRNATRVTLDMKMAYHINFVLSLIDLCPVLDVLTLNFKNICKKPRISQTSDDVSTSARVIRRVEIETCWDTYNKPTETFIQLVEYLLSGVIDLKQFRFSVGGGKDDPNKSERYKRSRESDLCKLICKCPMVSMGCEVEFKGRYLKMFGKTSPKAWKLNGEEVMAKSLNKENYGIDEHILSVVCTN</sequence>
<dbReference type="InterPro" id="IPR050232">
    <property type="entry name" value="FBL13/AtMIF1-like"/>
</dbReference>
<evidence type="ECO:0000259" key="1">
    <source>
        <dbReference type="PROSITE" id="PS50181"/>
    </source>
</evidence>
<reference evidence="2" key="1">
    <citation type="submission" date="2024-03" db="EMBL/GenBank/DDBJ databases">
        <title>WGS assembly of Saponaria officinalis var. Norfolk2.</title>
        <authorList>
            <person name="Jenkins J."/>
            <person name="Shu S."/>
            <person name="Grimwood J."/>
            <person name="Barry K."/>
            <person name="Goodstein D."/>
            <person name="Schmutz J."/>
            <person name="Leebens-Mack J."/>
            <person name="Osbourn A."/>
        </authorList>
    </citation>
    <scope>NUCLEOTIDE SEQUENCE [LARGE SCALE GENOMIC DNA]</scope>
    <source>
        <strain evidence="2">JIC</strain>
    </source>
</reference>
<protein>
    <recommendedName>
        <fullName evidence="1">F-box domain-containing protein</fullName>
    </recommendedName>
</protein>
<keyword evidence="3" id="KW-1185">Reference proteome</keyword>
<dbReference type="AlphaFoldDB" id="A0AAW1K8J4"/>
<accession>A0AAW1K8J4</accession>
<gene>
    <name evidence="2" type="ORF">RND81_06G202300</name>
</gene>
<evidence type="ECO:0000313" key="2">
    <source>
        <dbReference type="EMBL" id="KAK9715966.1"/>
    </source>
</evidence>